<dbReference type="Proteomes" id="UP000809273">
    <property type="component" value="Unassembled WGS sequence"/>
</dbReference>
<organism evidence="1 2">
    <name type="scientific">Candidatus Zymogenus saltonus</name>
    <dbReference type="NCBI Taxonomy" id="2844893"/>
    <lineage>
        <taxon>Bacteria</taxon>
        <taxon>Deltaproteobacteria</taxon>
        <taxon>Candidatus Zymogenia</taxon>
        <taxon>Candidatus Zymogeniales</taxon>
        <taxon>Candidatus Zymogenaceae</taxon>
        <taxon>Candidatus Zymogenus</taxon>
    </lineage>
</organism>
<evidence type="ECO:0000313" key="2">
    <source>
        <dbReference type="Proteomes" id="UP000809273"/>
    </source>
</evidence>
<evidence type="ECO:0000313" key="1">
    <source>
        <dbReference type="EMBL" id="MBN1572651.1"/>
    </source>
</evidence>
<protein>
    <recommendedName>
        <fullName evidence="3">Bacteriophage Mu GpT domain-containing protein</fullName>
    </recommendedName>
</protein>
<comment type="caution">
    <text evidence="1">The sequence shown here is derived from an EMBL/GenBank/DDBJ whole genome shotgun (WGS) entry which is preliminary data.</text>
</comment>
<gene>
    <name evidence="1" type="ORF">JW984_05570</name>
</gene>
<dbReference type="Pfam" id="PF25209">
    <property type="entry name" value="Phage_capsid_4"/>
    <property type="match status" value="1"/>
</dbReference>
<accession>A0A9D8KFA6</accession>
<sequence length="328" mass="37576">MGIMVSSNFPELLTQDLYEWYFEAYDNEETIYDRIAEIVPVDTGDGTKGTEVIGVSKLKEVPDGQEIPLTEPAEGYTWHIRFKTFKDQIAVTDDMIADMKEGKLNSDLMEFARGWGEGVRNTEEEAVSALFNKGALTAGDGETFNGSFTNNDDPYPKHIYDGKPFFGTGATYGHPFKLKPTVKLNNLTESLEISYANVQTVFSAMTVTNALNERGERIKIEPNVIITNPKNRFQLDQIVQSQYEIDKYGNKNVLEGMFDLVYWRYIEDEDAWFMGKAKKGIKFYDRLPAKITVYRDEKTDTWFAKIKRRFGVGVVQWRYWYGCNLSTS</sequence>
<proteinExistence type="predicted"/>
<reference evidence="1" key="1">
    <citation type="journal article" date="2021" name="Environ. Microbiol.">
        <title>Genomic characterization of three novel Desulfobacterota classes expand the metabolic and phylogenetic diversity of the phylum.</title>
        <authorList>
            <person name="Murphy C.L."/>
            <person name="Biggerstaff J."/>
            <person name="Eichhorn A."/>
            <person name="Ewing E."/>
            <person name="Shahan R."/>
            <person name="Soriano D."/>
            <person name="Stewart S."/>
            <person name="VanMol K."/>
            <person name="Walker R."/>
            <person name="Walters P."/>
            <person name="Elshahed M.S."/>
            <person name="Youssef N.H."/>
        </authorList>
    </citation>
    <scope>NUCLEOTIDE SEQUENCE</scope>
    <source>
        <strain evidence="1">Zod_Metabat.24</strain>
    </source>
</reference>
<dbReference type="AlphaFoldDB" id="A0A9D8KFA6"/>
<reference evidence="1" key="2">
    <citation type="submission" date="2021-01" db="EMBL/GenBank/DDBJ databases">
        <authorList>
            <person name="Hahn C.R."/>
            <person name="Youssef N.H."/>
            <person name="Elshahed M."/>
        </authorList>
    </citation>
    <scope>NUCLEOTIDE SEQUENCE</scope>
    <source>
        <strain evidence="1">Zod_Metabat.24</strain>
    </source>
</reference>
<dbReference type="EMBL" id="JAFGIX010000027">
    <property type="protein sequence ID" value="MBN1572651.1"/>
    <property type="molecule type" value="Genomic_DNA"/>
</dbReference>
<evidence type="ECO:0008006" key="3">
    <source>
        <dbReference type="Google" id="ProtNLM"/>
    </source>
</evidence>
<name>A0A9D8KFA6_9DELT</name>